<dbReference type="RefSeq" id="WP_003844076.1">
    <property type="nucleotide sequence ID" value="NZ_LT598669.1"/>
</dbReference>
<sequence>MSDMTISTTPVSADDAVSAEELDPTANLTDEQRKLMQLATAGFSLEFFSDCIMGDTDDPSNPMYQPEW</sequence>
<evidence type="ECO:0000313" key="2">
    <source>
        <dbReference type="EMBL" id="SBV63433.1"/>
    </source>
</evidence>
<dbReference type="EMBL" id="FLUB01000020">
    <property type="protein sequence ID" value="SBV68177.1"/>
    <property type="molecule type" value="Genomic_DNA"/>
</dbReference>
<evidence type="ECO:0000313" key="3">
    <source>
        <dbReference type="EMBL" id="SBV68177.1"/>
    </source>
</evidence>
<name>A0A212IP21_9ENTR</name>
<evidence type="ECO:0000256" key="1">
    <source>
        <dbReference type="SAM" id="MobiDB-lite"/>
    </source>
</evidence>
<feature type="region of interest" description="Disordered" evidence="1">
    <location>
        <begin position="1"/>
        <end position="21"/>
    </location>
</feature>
<protein>
    <submittedName>
        <fullName evidence="3">Uncharacterized protein</fullName>
    </submittedName>
</protein>
<feature type="compositionally biased region" description="Polar residues" evidence="1">
    <location>
        <begin position="1"/>
        <end position="11"/>
    </location>
</feature>
<accession>A0A212IP21</accession>
<dbReference type="AlphaFoldDB" id="A0A212IP21"/>
<reference evidence="3" key="1">
    <citation type="submission" date="2016-04" db="EMBL/GenBank/DDBJ databases">
        <authorList>
            <person name="Evans L.H."/>
            <person name="Alamgir A."/>
            <person name="Owens N."/>
            <person name="Weber N.D."/>
            <person name="Virtaneva K."/>
            <person name="Barbian K."/>
            <person name="Babar A."/>
            <person name="Rosenke K."/>
        </authorList>
    </citation>
    <scope>NUCLEOTIDE SEQUENCE</scope>
    <source>
        <strain evidence="2">86-2</strain>
        <strain evidence="3">92-3</strain>
    </source>
</reference>
<proteinExistence type="predicted"/>
<gene>
    <name evidence="2" type="ORF">KL86CIT2_30066</name>
    <name evidence="3" type="ORF">KM92CIT3_80751</name>
</gene>
<organism evidence="3">
    <name type="scientific">uncultured Citrobacter sp</name>
    <dbReference type="NCBI Taxonomy" id="200446"/>
    <lineage>
        <taxon>Bacteria</taxon>
        <taxon>Pseudomonadati</taxon>
        <taxon>Pseudomonadota</taxon>
        <taxon>Gammaproteobacteria</taxon>
        <taxon>Enterobacterales</taxon>
        <taxon>Enterobacteriaceae</taxon>
        <taxon>Citrobacter</taxon>
        <taxon>environmental samples</taxon>
    </lineage>
</organism>
<dbReference type="EMBL" id="FLUA01000027">
    <property type="protein sequence ID" value="SBV63433.1"/>
    <property type="molecule type" value="Genomic_DNA"/>
</dbReference>